<dbReference type="PANTHER" id="PTHR11761">
    <property type="entry name" value="50S/60S RIBOSOMAL PROTEIN L14/L23"/>
    <property type="match status" value="1"/>
</dbReference>
<dbReference type="InterPro" id="IPR005745">
    <property type="entry name" value="Ribosomal_uL14_bac-type"/>
</dbReference>
<dbReference type="OrthoDB" id="274765at2759"/>
<evidence type="ECO:0000313" key="8">
    <source>
        <dbReference type="Proteomes" id="UP000799421"/>
    </source>
</evidence>
<dbReference type="PROSITE" id="PS00049">
    <property type="entry name" value="RIBOSOMAL_L14"/>
    <property type="match status" value="1"/>
</dbReference>
<gene>
    <name evidence="7" type="ORF">K470DRAFT_280915</name>
</gene>
<dbReference type="GO" id="GO:0005762">
    <property type="term" value="C:mitochondrial large ribosomal subunit"/>
    <property type="evidence" value="ECO:0007669"/>
    <property type="project" value="TreeGrafter"/>
</dbReference>
<comment type="function">
    <text evidence="4">Component of the mitochondrial ribosome (mitoribosome), a dedicated translation machinery responsible for the synthesis of mitochondrial genome-encoded proteins, including at least some of the essential transmembrane subunits of the mitochondrial respiratory chain. The mitoribosomes are attached to the mitochondrial inner membrane and translation products are cotranslationally integrated into the membrane.</text>
</comment>
<dbReference type="HAMAP" id="MF_01367">
    <property type="entry name" value="Ribosomal_uL14"/>
    <property type="match status" value="1"/>
</dbReference>
<dbReference type="SMART" id="SM01374">
    <property type="entry name" value="Ribosomal_L14"/>
    <property type="match status" value="1"/>
</dbReference>
<keyword evidence="2 6" id="KW-0689">Ribosomal protein</keyword>
<keyword evidence="3 6" id="KW-0687">Ribonucleoprotein</keyword>
<evidence type="ECO:0000256" key="3">
    <source>
        <dbReference type="ARBA" id="ARBA00023274"/>
    </source>
</evidence>
<dbReference type="AlphaFoldDB" id="A0A6A7C4P1"/>
<evidence type="ECO:0000256" key="2">
    <source>
        <dbReference type="ARBA" id="ARBA00022980"/>
    </source>
</evidence>
<dbReference type="FunFam" id="2.40.150.20:FF:000005">
    <property type="entry name" value="50S ribosomal protein L14"/>
    <property type="match status" value="1"/>
</dbReference>
<protein>
    <recommendedName>
        <fullName evidence="5">Large ribosomal subunit protein uL14m</fullName>
    </recommendedName>
</protein>
<proteinExistence type="inferred from homology"/>
<sequence>MINLKTLLNVIDNSGAAVAECIQLLHRPQKKSCAKIGDRIVIVVQKARKLGGGANASSLAQNKVQVGDIRHAVIVRTKKEVRRSDGSYARFGDNACVLLNKSGEPIGSRLNGVVGRELRDKGRGRVLSLARDVW</sequence>
<comment type="similarity">
    <text evidence="1 6">Belongs to the universal ribosomal protein uL14 family.</text>
</comment>
<dbReference type="Gene3D" id="2.40.150.20">
    <property type="entry name" value="Ribosomal protein L14"/>
    <property type="match status" value="1"/>
</dbReference>
<name>A0A6A7C4P1_9PEZI</name>
<dbReference type="CDD" id="cd00337">
    <property type="entry name" value="Ribosomal_uL14"/>
    <property type="match status" value="1"/>
</dbReference>
<evidence type="ECO:0000256" key="5">
    <source>
        <dbReference type="ARBA" id="ARBA00040118"/>
    </source>
</evidence>
<dbReference type="SUPFAM" id="SSF50193">
    <property type="entry name" value="Ribosomal protein L14"/>
    <property type="match status" value="1"/>
</dbReference>
<reference evidence="7" key="1">
    <citation type="journal article" date="2020" name="Stud. Mycol.">
        <title>101 Dothideomycetes genomes: a test case for predicting lifestyles and emergence of pathogens.</title>
        <authorList>
            <person name="Haridas S."/>
            <person name="Albert R."/>
            <person name="Binder M."/>
            <person name="Bloem J."/>
            <person name="Labutti K."/>
            <person name="Salamov A."/>
            <person name="Andreopoulos B."/>
            <person name="Baker S."/>
            <person name="Barry K."/>
            <person name="Bills G."/>
            <person name="Bluhm B."/>
            <person name="Cannon C."/>
            <person name="Castanera R."/>
            <person name="Culley D."/>
            <person name="Daum C."/>
            <person name="Ezra D."/>
            <person name="Gonzalez J."/>
            <person name="Henrissat B."/>
            <person name="Kuo A."/>
            <person name="Liang C."/>
            <person name="Lipzen A."/>
            <person name="Lutzoni F."/>
            <person name="Magnuson J."/>
            <person name="Mondo S."/>
            <person name="Nolan M."/>
            <person name="Ohm R."/>
            <person name="Pangilinan J."/>
            <person name="Park H.-J."/>
            <person name="Ramirez L."/>
            <person name="Alfaro M."/>
            <person name="Sun H."/>
            <person name="Tritt A."/>
            <person name="Yoshinaga Y."/>
            <person name="Zwiers L.-H."/>
            <person name="Turgeon B."/>
            <person name="Goodwin S."/>
            <person name="Spatafora J."/>
            <person name="Crous P."/>
            <person name="Grigoriev I."/>
        </authorList>
    </citation>
    <scope>NUCLEOTIDE SEQUENCE</scope>
    <source>
        <strain evidence="7">CBS 480.64</strain>
    </source>
</reference>
<dbReference type="GO" id="GO:0006412">
    <property type="term" value="P:translation"/>
    <property type="evidence" value="ECO:0007669"/>
    <property type="project" value="InterPro"/>
</dbReference>
<evidence type="ECO:0000313" key="7">
    <source>
        <dbReference type="EMBL" id="KAF2862343.1"/>
    </source>
</evidence>
<dbReference type="Pfam" id="PF00238">
    <property type="entry name" value="Ribosomal_L14"/>
    <property type="match status" value="1"/>
</dbReference>
<dbReference type="PANTHER" id="PTHR11761:SF3">
    <property type="entry name" value="LARGE RIBOSOMAL SUBUNIT PROTEIN UL14M"/>
    <property type="match status" value="1"/>
</dbReference>
<dbReference type="GO" id="GO:0070180">
    <property type="term" value="F:large ribosomal subunit rRNA binding"/>
    <property type="evidence" value="ECO:0007669"/>
    <property type="project" value="TreeGrafter"/>
</dbReference>
<evidence type="ECO:0000256" key="6">
    <source>
        <dbReference type="RuleBase" id="RU003949"/>
    </source>
</evidence>
<keyword evidence="8" id="KW-1185">Reference proteome</keyword>
<dbReference type="InterPro" id="IPR036853">
    <property type="entry name" value="Ribosomal_uL14_sf"/>
</dbReference>
<accession>A0A6A7C4P1</accession>
<dbReference type="Proteomes" id="UP000799421">
    <property type="component" value="Unassembled WGS sequence"/>
</dbReference>
<dbReference type="GO" id="GO:0003735">
    <property type="term" value="F:structural constituent of ribosome"/>
    <property type="evidence" value="ECO:0007669"/>
    <property type="project" value="InterPro"/>
</dbReference>
<dbReference type="InterPro" id="IPR000218">
    <property type="entry name" value="Ribosomal_uL14"/>
</dbReference>
<evidence type="ECO:0000256" key="4">
    <source>
        <dbReference type="ARBA" id="ARBA00037226"/>
    </source>
</evidence>
<dbReference type="InterPro" id="IPR019972">
    <property type="entry name" value="Ribosomal_uL14_CS"/>
</dbReference>
<dbReference type="EMBL" id="MU005966">
    <property type="protein sequence ID" value="KAF2862343.1"/>
    <property type="molecule type" value="Genomic_DNA"/>
</dbReference>
<evidence type="ECO:0000256" key="1">
    <source>
        <dbReference type="ARBA" id="ARBA00010745"/>
    </source>
</evidence>
<organism evidence="7 8">
    <name type="scientific">Piedraia hortae CBS 480.64</name>
    <dbReference type="NCBI Taxonomy" id="1314780"/>
    <lineage>
        <taxon>Eukaryota</taxon>
        <taxon>Fungi</taxon>
        <taxon>Dikarya</taxon>
        <taxon>Ascomycota</taxon>
        <taxon>Pezizomycotina</taxon>
        <taxon>Dothideomycetes</taxon>
        <taxon>Dothideomycetidae</taxon>
        <taxon>Capnodiales</taxon>
        <taxon>Piedraiaceae</taxon>
        <taxon>Piedraia</taxon>
    </lineage>
</organism>
<dbReference type="NCBIfam" id="TIGR01067">
    <property type="entry name" value="rplN_bact"/>
    <property type="match status" value="1"/>
</dbReference>